<comment type="caution">
    <text evidence="5">The sequence shown here is derived from an EMBL/GenBank/DDBJ whole genome shotgun (WGS) entry which is preliminary data.</text>
</comment>
<dbReference type="EMBL" id="CM029050">
    <property type="protein sequence ID" value="KAG2566963.1"/>
    <property type="molecule type" value="Genomic_DNA"/>
</dbReference>
<comment type="function">
    <text evidence="4">Dirigent proteins impart stereoselectivity on the phenoxy radical-coupling reaction, yielding optically active lignans from two molecules of coniferyl alcohol in the biosynthesis of lignans, flavonolignans, and alkaloids and thus plays a central role in plant secondary metabolism.</text>
</comment>
<comment type="similarity">
    <text evidence="1 4">Belongs to the plant dirigent protein family.</text>
</comment>
<keyword evidence="4" id="KW-0052">Apoplast</keyword>
<feature type="signal peptide" evidence="4">
    <location>
        <begin position="1"/>
        <end position="23"/>
    </location>
</feature>
<proteinExistence type="inferred from homology"/>
<evidence type="ECO:0000256" key="4">
    <source>
        <dbReference type="RuleBase" id="RU363099"/>
    </source>
</evidence>
<comment type="subunit">
    <text evidence="2 4">Homodimer.</text>
</comment>
<feature type="chain" id="PRO_5035967128" description="Dirigent protein" evidence="4">
    <location>
        <begin position="24"/>
        <end position="192"/>
    </location>
</feature>
<dbReference type="PANTHER" id="PTHR21495">
    <property type="entry name" value="NUCLEOPORIN-RELATED"/>
    <property type="match status" value="1"/>
</dbReference>
<dbReference type="AlphaFoldDB" id="A0A8T0PYF6"/>
<protein>
    <recommendedName>
        <fullName evidence="4">Dirigent protein</fullName>
    </recommendedName>
</protein>
<gene>
    <name evidence="5" type="ORF">PVAP13_7NG230100</name>
</gene>
<evidence type="ECO:0000313" key="5">
    <source>
        <dbReference type="EMBL" id="KAG2566963.1"/>
    </source>
</evidence>
<accession>A0A8T0PYF6</accession>
<evidence type="ECO:0000256" key="1">
    <source>
        <dbReference type="ARBA" id="ARBA00010746"/>
    </source>
</evidence>
<dbReference type="GO" id="GO:0048046">
    <property type="term" value="C:apoplast"/>
    <property type="evidence" value="ECO:0007669"/>
    <property type="project" value="UniProtKB-SubCell"/>
</dbReference>
<organism evidence="5 6">
    <name type="scientific">Panicum virgatum</name>
    <name type="common">Blackwell switchgrass</name>
    <dbReference type="NCBI Taxonomy" id="38727"/>
    <lineage>
        <taxon>Eukaryota</taxon>
        <taxon>Viridiplantae</taxon>
        <taxon>Streptophyta</taxon>
        <taxon>Embryophyta</taxon>
        <taxon>Tracheophyta</taxon>
        <taxon>Spermatophyta</taxon>
        <taxon>Magnoliopsida</taxon>
        <taxon>Liliopsida</taxon>
        <taxon>Poales</taxon>
        <taxon>Poaceae</taxon>
        <taxon>PACMAD clade</taxon>
        <taxon>Panicoideae</taxon>
        <taxon>Panicodae</taxon>
        <taxon>Paniceae</taxon>
        <taxon>Panicinae</taxon>
        <taxon>Panicum</taxon>
        <taxon>Panicum sect. Hiantes</taxon>
    </lineage>
</organism>
<sequence length="192" mass="20272">MAIYSSLMISLFLITLLASSSSATPIPASGGGKRRSSGLTHIHVYVHETYRGANSTAVMAVASPLGANSSFGSVGVVDDELRVGQDRVSELVGQFQGIIVGTSLDGGANYLTSIRPSPFEECEYSILSQGSTLSVLGLVLGFKGAMESPVVGGTGKFRMARGYSLLKVLGYPTPETVLFEVDLFVLMHRAKY</sequence>
<name>A0A8T0PYF6_PANVG</name>
<comment type="subcellular location">
    <subcellularLocation>
        <location evidence="4">Secreted</location>
        <location evidence="4">Extracellular space</location>
        <location evidence="4">Apoplast</location>
    </subcellularLocation>
</comment>
<keyword evidence="3 4" id="KW-0964">Secreted</keyword>
<keyword evidence="4" id="KW-0732">Signal</keyword>
<evidence type="ECO:0000313" key="6">
    <source>
        <dbReference type="Proteomes" id="UP000823388"/>
    </source>
</evidence>
<dbReference type="GO" id="GO:0009699">
    <property type="term" value="P:phenylpropanoid biosynthetic process"/>
    <property type="evidence" value="ECO:0007669"/>
    <property type="project" value="UniProtKB-ARBA"/>
</dbReference>
<dbReference type="Gene3D" id="2.40.480.10">
    <property type="entry name" value="Allene oxide cyclase-like"/>
    <property type="match status" value="1"/>
</dbReference>
<dbReference type="InterPro" id="IPR044859">
    <property type="entry name" value="Allene_oxi_cyc_Dirigent"/>
</dbReference>
<evidence type="ECO:0000256" key="3">
    <source>
        <dbReference type="ARBA" id="ARBA00022525"/>
    </source>
</evidence>
<keyword evidence="6" id="KW-1185">Reference proteome</keyword>
<dbReference type="InterPro" id="IPR004265">
    <property type="entry name" value="Dirigent"/>
</dbReference>
<dbReference type="Proteomes" id="UP000823388">
    <property type="component" value="Chromosome 7N"/>
</dbReference>
<reference evidence="5" key="1">
    <citation type="submission" date="2020-05" db="EMBL/GenBank/DDBJ databases">
        <title>WGS assembly of Panicum virgatum.</title>
        <authorList>
            <person name="Lovell J.T."/>
            <person name="Jenkins J."/>
            <person name="Shu S."/>
            <person name="Juenger T.E."/>
            <person name="Schmutz J."/>
        </authorList>
    </citation>
    <scope>NUCLEOTIDE SEQUENCE</scope>
    <source>
        <strain evidence="5">AP13</strain>
    </source>
</reference>
<evidence type="ECO:0000256" key="2">
    <source>
        <dbReference type="ARBA" id="ARBA00011738"/>
    </source>
</evidence>
<dbReference type="Pfam" id="PF03018">
    <property type="entry name" value="Dirigent"/>
    <property type="match status" value="1"/>
</dbReference>